<dbReference type="EMBL" id="BAAAXF010000091">
    <property type="protein sequence ID" value="GAA3506498.1"/>
    <property type="molecule type" value="Genomic_DNA"/>
</dbReference>
<dbReference type="Proteomes" id="UP001501455">
    <property type="component" value="Unassembled WGS sequence"/>
</dbReference>
<comment type="caution">
    <text evidence="5">The sequence shown here is derived from an EMBL/GenBank/DDBJ whole genome shotgun (WGS) entry which is preliminary data.</text>
</comment>
<evidence type="ECO:0000259" key="4">
    <source>
        <dbReference type="PROSITE" id="PS50949"/>
    </source>
</evidence>
<evidence type="ECO:0000256" key="1">
    <source>
        <dbReference type="ARBA" id="ARBA00023015"/>
    </source>
</evidence>
<organism evidence="5 6">
    <name type="scientific">Streptomyces prasinosporus</name>
    <dbReference type="NCBI Taxonomy" id="68256"/>
    <lineage>
        <taxon>Bacteria</taxon>
        <taxon>Bacillati</taxon>
        <taxon>Actinomycetota</taxon>
        <taxon>Actinomycetes</taxon>
        <taxon>Kitasatosporales</taxon>
        <taxon>Streptomycetaceae</taxon>
        <taxon>Streptomyces</taxon>
        <taxon>Streptomyces albogriseolus group</taxon>
    </lineage>
</organism>
<evidence type="ECO:0000313" key="6">
    <source>
        <dbReference type="Proteomes" id="UP001501455"/>
    </source>
</evidence>
<dbReference type="CDD" id="cd07377">
    <property type="entry name" value="WHTH_GntR"/>
    <property type="match status" value="1"/>
</dbReference>
<dbReference type="InterPro" id="IPR036390">
    <property type="entry name" value="WH_DNA-bd_sf"/>
</dbReference>
<keyword evidence="2" id="KW-0238">DNA-binding</keyword>
<evidence type="ECO:0000256" key="2">
    <source>
        <dbReference type="ARBA" id="ARBA00023125"/>
    </source>
</evidence>
<dbReference type="Gene3D" id="1.10.10.10">
    <property type="entry name" value="Winged helix-like DNA-binding domain superfamily/Winged helix DNA-binding domain"/>
    <property type="match status" value="1"/>
</dbReference>
<dbReference type="PROSITE" id="PS50949">
    <property type="entry name" value="HTH_GNTR"/>
    <property type="match status" value="1"/>
</dbReference>
<dbReference type="Pfam" id="PF00392">
    <property type="entry name" value="GntR"/>
    <property type="match status" value="1"/>
</dbReference>
<dbReference type="PANTHER" id="PTHR38445:SF9">
    <property type="entry name" value="HTH-TYPE TRANSCRIPTIONAL REPRESSOR YTRA"/>
    <property type="match status" value="1"/>
</dbReference>
<name>A0ABP6UIC7_9ACTN</name>
<keyword evidence="3" id="KW-0804">Transcription</keyword>
<evidence type="ECO:0000256" key="3">
    <source>
        <dbReference type="ARBA" id="ARBA00023163"/>
    </source>
</evidence>
<evidence type="ECO:0000313" key="5">
    <source>
        <dbReference type="EMBL" id="GAA3506498.1"/>
    </source>
</evidence>
<dbReference type="SMART" id="SM00345">
    <property type="entry name" value="HTH_GNTR"/>
    <property type="match status" value="1"/>
</dbReference>
<dbReference type="InterPro" id="IPR036388">
    <property type="entry name" value="WH-like_DNA-bd_sf"/>
</dbReference>
<accession>A0ABP6UIC7</accession>
<dbReference type="SUPFAM" id="SSF46785">
    <property type="entry name" value="Winged helix' DNA-binding domain"/>
    <property type="match status" value="1"/>
</dbReference>
<dbReference type="PANTHER" id="PTHR38445">
    <property type="entry name" value="HTH-TYPE TRANSCRIPTIONAL REPRESSOR YTRA"/>
    <property type="match status" value="1"/>
</dbReference>
<sequence>MGQGLRGDQDERQGGLPYAGEALQVGGGVGADVADGHCHVRARYEVVRRGASHFSWPGDAASGAGVRENRGVTVRIHIQDGTPPYEQVRAQIAEQARSGELPVGYRLPTVRGLAETLGLAANTVAKAYRALEADGVIETRGRNGTVIAAAGSAAEREVAAAARVFAERARRLGVGEEAAVAAVRDALRAVHRA</sequence>
<dbReference type="InterPro" id="IPR000524">
    <property type="entry name" value="Tscrpt_reg_HTH_GntR"/>
</dbReference>
<proteinExistence type="predicted"/>
<gene>
    <name evidence="5" type="ORF">GCM10019016_136130</name>
</gene>
<reference evidence="6" key="1">
    <citation type="journal article" date="2019" name="Int. J. Syst. Evol. Microbiol.">
        <title>The Global Catalogue of Microorganisms (GCM) 10K type strain sequencing project: providing services to taxonomists for standard genome sequencing and annotation.</title>
        <authorList>
            <consortium name="The Broad Institute Genomics Platform"/>
            <consortium name="The Broad Institute Genome Sequencing Center for Infectious Disease"/>
            <person name="Wu L."/>
            <person name="Ma J."/>
        </authorList>
    </citation>
    <scope>NUCLEOTIDE SEQUENCE [LARGE SCALE GENOMIC DNA]</scope>
    <source>
        <strain evidence="6">JCM 4816</strain>
    </source>
</reference>
<keyword evidence="1" id="KW-0805">Transcription regulation</keyword>
<protein>
    <recommendedName>
        <fullName evidence="4">HTH gntR-type domain-containing protein</fullName>
    </recommendedName>
</protein>
<feature type="domain" description="HTH gntR-type" evidence="4">
    <location>
        <begin position="82"/>
        <end position="150"/>
    </location>
</feature>
<keyword evidence="6" id="KW-1185">Reference proteome</keyword>